<reference evidence="1" key="1">
    <citation type="journal article" date="2021" name="IMA Fungus">
        <title>Genomic characterization of three marine fungi, including Emericellopsis atlantica sp. nov. with signatures of a generalist lifestyle and marine biomass degradation.</title>
        <authorList>
            <person name="Hagestad O.C."/>
            <person name="Hou L."/>
            <person name="Andersen J.H."/>
            <person name="Hansen E.H."/>
            <person name="Altermark B."/>
            <person name="Li C."/>
            <person name="Kuhnert E."/>
            <person name="Cox R.J."/>
            <person name="Crous P.W."/>
            <person name="Spatafora J.W."/>
            <person name="Lail K."/>
            <person name="Amirebrahimi M."/>
            <person name="Lipzen A."/>
            <person name="Pangilinan J."/>
            <person name="Andreopoulos W."/>
            <person name="Hayes R.D."/>
            <person name="Ng V."/>
            <person name="Grigoriev I.V."/>
            <person name="Jackson S.A."/>
            <person name="Sutton T.D.S."/>
            <person name="Dobson A.D.W."/>
            <person name="Rama T."/>
        </authorList>
    </citation>
    <scope>NUCLEOTIDE SEQUENCE</scope>
    <source>
        <strain evidence="1">TS7</strain>
    </source>
</reference>
<dbReference type="Proteomes" id="UP000887229">
    <property type="component" value="Unassembled WGS sequence"/>
</dbReference>
<dbReference type="AlphaFoldDB" id="A0A9P8CTD2"/>
<accession>A0A9P8CTD2</accession>
<organism evidence="1 2">
    <name type="scientific">Emericellopsis atlantica</name>
    <dbReference type="NCBI Taxonomy" id="2614577"/>
    <lineage>
        <taxon>Eukaryota</taxon>
        <taxon>Fungi</taxon>
        <taxon>Dikarya</taxon>
        <taxon>Ascomycota</taxon>
        <taxon>Pezizomycotina</taxon>
        <taxon>Sordariomycetes</taxon>
        <taxon>Hypocreomycetidae</taxon>
        <taxon>Hypocreales</taxon>
        <taxon>Bionectriaceae</taxon>
        <taxon>Emericellopsis</taxon>
    </lineage>
</organism>
<dbReference type="RefSeq" id="XP_046122642.1">
    <property type="nucleotide sequence ID" value="XM_046258169.1"/>
</dbReference>
<dbReference type="GeneID" id="70289072"/>
<name>A0A9P8CTD2_9HYPO</name>
<comment type="caution">
    <text evidence="1">The sequence shown here is derived from an EMBL/GenBank/DDBJ whole genome shotgun (WGS) entry which is preliminary data.</text>
</comment>
<evidence type="ECO:0000313" key="2">
    <source>
        <dbReference type="Proteomes" id="UP000887229"/>
    </source>
</evidence>
<sequence length="188" mass="22006">MRRRKSWTMGYRGRTDVKVVYSWNGHQRSFCAVLMSSINTPRALMTAINWRILWPCISVRYTSVYFYVIRSYIISIWQQTQLNFSLVTRTLHPTYWCHLAERTFSPASHFANLNGRCAEPCHDSRRSLLRSRTVQEKKQHGDQGLDWSLGNSRETFGGERVCKRANASVLHVLWPRTRIEVGCSFRMG</sequence>
<proteinExistence type="predicted"/>
<protein>
    <submittedName>
        <fullName evidence="1">Uncharacterized protein</fullName>
    </submittedName>
</protein>
<evidence type="ECO:0000313" key="1">
    <source>
        <dbReference type="EMBL" id="KAG9258718.1"/>
    </source>
</evidence>
<dbReference type="EMBL" id="MU251243">
    <property type="protein sequence ID" value="KAG9258718.1"/>
    <property type="molecule type" value="Genomic_DNA"/>
</dbReference>
<keyword evidence="2" id="KW-1185">Reference proteome</keyword>
<gene>
    <name evidence="1" type="ORF">F5Z01DRAFT_215401</name>
</gene>